<dbReference type="InterPro" id="IPR012903">
    <property type="entry name" value="Nif11"/>
</dbReference>
<dbReference type="Proteomes" id="UP000001508">
    <property type="component" value="Chromosome"/>
</dbReference>
<dbReference type="KEGG" id="dak:DaAHT2_2461"/>
<dbReference type="Pfam" id="PF07862">
    <property type="entry name" value="Nif11"/>
    <property type="match status" value="1"/>
</dbReference>
<sequence>MAKKDAENFLIAGGEDRAMRSRYDAIKTMEDFVAAANGEGYAFTIEEFQAVLREAGDSFDLIGNPAKRQIWWV</sequence>
<dbReference type="NCBIfam" id="TIGR03798">
    <property type="entry name" value="leader_Nif11"/>
    <property type="match status" value="1"/>
</dbReference>
<reference evidence="3" key="1">
    <citation type="submission" date="2010-02" db="EMBL/GenBank/DDBJ databases">
        <title>Complete sequence of Desulfurivibrio alkaliphilus AHT2.</title>
        <authorList>
            <consortium name="US DOE Joint Genome Institute"/>
            <person name="Pitluck S."/>
            <person name="Chertkov O."/>
            <person name="Detter J.C."/>
            <person name="Han C."/>
            <person name="Tapia R."/>
            <person name="Larimer F."/>
            <person name="Land M."/>
            <person name="Hauser L."/>
            <person name="Kyrpides N."/>
            <person name="Mikhailova N."/>
            <person name="Sorokin D.Y."/>
            <person name="Muyzer G."/>
            <person name="Woyke T."/>
        </authorList>
    </citation>
    <scope>NUCLEOTIDE SEQUENCE [LARGE SCALE GENOMIC DNA]</scope>
    <source>
        <strain evidence="3">DSM 19089 / UNIQEM U267 / AHT2</strain>
    </source>
</reference>
<feature type="domain" description="Nif11" evidence="1">
    <location>
        <begin position="1"/>
        <end position="48"/>
    </location>
</feature>
<dbReference type="InterPro" id="IPR022516">
    <property type="entry name" value="CHP03798_Ocin"/>
</dbReference>
<keyword evidence="3" id="KW-1185">Reference proteome</keyword>
<evidence type="ECO:0000313" key="2">
    <source>
        <dbReference type="EMBL" id="ADH87125.1"/>
    </source>
</evidence>
<dbReference type="OrthoDB" id="1121904at2"/>
<dbReference type="eggNOG" id="ENOG503335S">
    <property type="taxonomic scope" value="Bacteria"/>
</dbReference>
<dbReference type="InParanoid" id="D6Z092"/>
<accession>D6Z092</accession>
<dbReference type="STRING" id="589865.DaAHT2_2461"/>
<dbReference type="HOGENOM" id="CLU_2698667_0_0_7"/>
<dbReference type="RefSeq" id="WP_013164637.1">
    <property type="nucleotide sequence ID" value="NC_014216.1"/>
</dbReference>
<gene>
    <name evidence="2" type="ordered locus">DaAHT2_2461</name>
</gene>
<name>D6Z092_DESAT</name>
<dbReference type="EMBL" id="CP001940">
    <property type="protein sequence ID" value="ADH87125.1"/>
    <property type="molecule type" value="Genomic_DNA"/>
</dbReference>
<evidence type="ECO:0000313" key="3">
    <source>
        <dbReference type="Proteomes" id="UP000001508"/>
    </source>
</evidence>
<proteinExistence type="predicted"/>
<dbReference type="AlphaFoldDB" id="D6Z092"/>
<protein>
    <recommendedName>
        <fullName evidence="1">Nif11 domain-containing protein</fullName>
    </recommendedName>
</protein>
<evidence type="ECO:0000259" key="1">
    <source>
        <dbReference type="Pfam" id="PF07862"/>
    </source>
</evidence>
<organism evidence="2 3">
    <name type="scientific">Desulfurivibrio alkaliphilus (strain DSM 19089 / UNIQEM U267 / AHT2)</name>
    <dbReference type="NCBI Taxonomy" id="589865"/>
    <lineage>
        <taxon>Bacteria</taxon>
        <taxon>Pseudomonadati</taxon>
        <taxon>Thermodesulfobacteriota</taxon>
        <taxon>Desulfobulbia</taxon>
        <taxon>Desulfobulbales</taxon>
        <taxon>Desulfobulbaceae</taxon>
        <taxon>Desulfurivibrio</taxon>
    </lineage>
</organism>